<feature type="transmembrane region" description="Helical" evidence="1">
    <location>
        <begin position="78"/>
        <end position="100"/>
    </location>
</feature>
<dbReference type="PANTHER" id="PTHR33121">
    <property type="entry name" value="CYCLIC DI-GMP PHOSPHODIESTERASE PDEF"/>
    <property type="match status" value="1"/>
</dbReference>
<dbReference type="SMART" id="SM00267">
    <property type="entry name" value="GGDEF"/>
    <property type="match status" value="1"/>
</dbReference>
<dbReference type="NCBIfam" id="TIGR00254">
    <property type="entry name" value="GGDEF"/>
    <property type="match status" value="1"/>
</dbReference>
<feature type="transmembrane region" description="Helical" evidence="1">
    <location>
        <begin position="15"/>
        <end position="34"/>
    </location>
</feature>
<gene>
    <name evidence="4" type="ORF">F4553_004351</name>
</gene>
<dbReference type="EMBL" id="JACHMN010000002">
    <property type="protein sequence ID" value="MBB5870972.1"/>
    <property type="molecule type" value="Genomic_DNA"/>
</dbReference>
<evidence type="ECO:0000313" key="4">
    <source>
        <dbReference type="EMBL" id="MBB5870972.1"/>
    </source>
</evidence>
<dbReference type="InterPro" id="IPR001633">
    <property type="entry name" value="EAL_dom"/>
</dbReference>
<protein>
    <submittedName>
        <fullName evidence="4">Diguanylate cyclase (GGDEF)-like protein</fullName>
    </submittedName>
</protein>
<feature type="transmembrane region" description="Helical" evidence="1">
    <location>
        <begin position="112"/>
        <end position="137"/>
    </location>
</feature>
<dbReference type="RefSeq" id="WP_184838718.1">
    <property type="nucleotide sequence ID" value="NZ_JACHMN010000002.1"/>
</dbReference>
<feature type="transmembrane region" description="Helical" evidence="1">
    <location>
        <begin position="149"/>
        <end position="172"/>
    </location>
</feature>
<dbReference type="CDD" id="cd01948">
    <property type="entry name" value="EAL"/>
    <property type="match status" value="1"/>
</dbReference>
<dbReference type="Gene3D" id="3.30.70.270">
    <property type="match status" value="1"/>
</dbReference>
<dbReference type="Proteomes" id="UP000587527">
    <property type="component" value="Unassembled WGS sequence"/>
</dbReference>
<accession>A0A841BW30</accession>
<feature type="transmembrane region" description="Helical" evidence="1">
    <location>
        <begin position="46"/>
        <end position="66"/>
    </location>
</feature>
<dbReference type="AlphaFoldDB" id="A0A841BW30"/>
<evidence type="ECO:0000313" key="5">
    <source>
        <dbReference type="Proteomes" id="UP000587527"/>
    </source>
</evidence>
<dbReference type="PROSITE" id="PS50887">
    <property type="entry name" value="GGDEF"/>
    <property type="match status" value="1"/>
</dbReference>
<proteinExistence type="predicted"/>
<dbReference type="PANTHER" id="PTHR33121:SF70">
    <property type="entry name" value="SIGNALING PROTEIN YKOW"/>
    <property type="match status" value="1"/>
</dbReference>
<dbReference type="Gene3D" id="3.20.20.450">
    <property type="entry name" value="EAL domain"/>
    <property type="match status" value="1"/>
</dbReference>
<dbReference type="InterPro" id="IPR035919">
    <property type="entry name" value="EAL_sf"/>
</dbReference>
<dbReference type="InterPro" id="IPR029787">
    <property type="entry name" value="Nucleotide_cyclase"/>
</dbReference>
<reference evidence="4 5" key="1">
    <citation type="submission" date="2020-08" db="EMBL/GenBank/DDBJ databases">
        <title>Sequencing the genomes of 1000 actinobacteria strains.</title>
        <authorList>
            <person name="Klenk H.-P."/>
        </authorList>
    </citation>
    <scope>NUCLEOTIDE SEQUENCE [LARGE SCALE GENOMIC DNA]</scope>
    <source>
        <strain evidence="4 5">DSM 45362</strain>
    </source>
</reference>
<dbReference type="SMART" id="SM00052">
    <property type="entry name" value="EAL"/>
    <property type="match status" value="1"/>
</dbReference>
<dbReference type="CDD" id="cd01949">
    <property type="entry name" value="GGDEF"/>
    <property type="match status" value="1"/>
</dbReference>
<dbReference type="PROSITE" id="PS50883">
    <property type="entry name" value="EAL"/>
    <property type="match status" value="1"/>
</dbReference>
<feature type="transmembrane region" description="Helical" evidence="1">
    <location>
        <begin position="192"/>
        <end position="209"/>
    </location>
</feature>
<dbReference type="GO" id="GO:0071111">
    <property type="term" value="F:cyclic-guanylate-specific phosphodiesterase activity"/>
    <property type="evidence" value="ECO:0007669"/>
    <property type="project" value="InterPro"/>
</dbReference>
<dbReference type="SUPFAM" id="SSF141868">
    <property type="entry name" value="EAL domain-like"/>
    <property type="match status" value="1"/>
</dbReference>
<evidence type="ECO:0000259" key="2">
    <source>
        <dbReference type="PROSITE" id="PS50883"/>
    </source>
</evidence>
<keyword evidence="1" id="KW-0812">Transmembrane</keyword>
<name>A0A841BW30_9ACTN</name>
<dbReference type="SUPFAM" id="SSF55073">
    <property type="entry name" value="Nucleotide cyclase"/>
    <property type="match status" value="1"/>
</dbReference>
<feature type="domain" description="GGDEF" evidence="3">
    <location>
        <begin position="410"/>
        <end position="542"/>
    </location>
</feature>
<keyword evidence="1" id="KW-1133">Transmembrane helix</keyword>
<evidence type="ECO:0000256" key="1">
    <source>
        <dbReference type="SAM" id="Phobius"/>
    </source>
</evidence>
<keyword evidence="5" id="KW-1185">Reference proteome</keyword>
<organism evidence="4 5">
    <name type="scientific">Allocatelliglobosispora scoriae</name>
    <dbReference type="NCBI Taxonomy" id="643052"/>
    <lineage>
        <taxon>Bacteria</taxon>
        <taxon>Bacillati</taxon>
        <taxon>Actinomycetota</taxon>
        <taxon>Actinomycetes</taxon>
        <taxon>Micromonosporales</taxon>
        <taxon>Micromonosporaceae</taxon>
        <taxon>Allocatelliglobosispora</taxon>
    </lineage>
</organism>
<dbReference type="Pfam" id="PF00563">
    <property type="entry name" value="EAL"/>
    <property type="match status" value="1"/>
</dbReference>
<dbReference type="InterPro" id="IPR000160">
    <property type="entry name" value="GGDEF_dom"/>
</dbReference>
<evidence type="ECO:0000259" key="3">
    <source>
        <dbReference type="PROSITE" id="PS50887"/>
    </source>
</evidence>
<sequence length="829" mass="88696">MTARPDRSRETDPRLRLLIGLVAFVAGIEVILAAGEAITHPVDNPLALGGLVLLIGLGGYVIVRLTRHIGISWTDSTLLVGVAVVPIHWVILCTLVGVGVTKLAQRRSPIKVAFAVGKEIIVAGITGVTLIVAGIAPEVIEPQPNPTEHIASLAIAFCIAAVFDDLISTLVISLDSRKQFLELIRANPGQRLGSLAIRFGVAVFALYIIKTDARLIIAVPPLVLALHLVQLNRARARAERIAWQQLAAATDALNDVRLESVLETAIRQCAMLFGAERVELDVRLDGDRRTIAGDSIGIFEGAEPTAVLAIPPGHAVAVRLEGQRGGLDVGQLRMHYPTAMVLSERERFLLRTFAAALATAIRNASAYMELARLAERNAYDAAHDPLTGLANRRRLSELGAETLRGRGSSSTIALLVLDIHHFKEINDALGHPIGDRVLIEIARRLTDKAGDDTLVARLGGDEFAVLFTALRAPALAAHRARSLLAAVAEPLDINGTPLTITPHGGIAVAPSDGDIGELQRRADIAMYEAKKAGERLVAYAKALDTADLTRLEMGGELPRAVAAREFALDYQPIVDLGSGVTIGAEALARWHHPDRGYLDPRRFLETVERSGQLNAFTEAILDQALTAAGQWIAAGTPCPVAVNVSPRSLLDKRFPALVADVLDSHRLPAGTLIIELTESITLSHLDVVDQVLEELHNLDVKLALDDFGTGFSSLSALSRVPVAELKIDRSFVAAMDSASESAVVVRSTVELGRSLGLLVVAEGVERIDQRQTLWSLGCAAGQGHLFARPMSGEKFAGALLRGPFAEPLHGSGAVVPIARSRRTFTRGPR</sequence>
<dbReference type="InterPro" id="IPR050706">
    <property type="entry name" value="Cyclic-di-GMP_PDE-like"/>
</dbReference>
<dbReference type="InterPro" id="IPR043128">
    <property type="entry name" value="Rev_trsase/Diguanyl_cyclase"/>
</dbReference>
<keyword evidence="1" id="KW-0472">Membrane</keyword>
<feature type="domain" description="EAL" evidence="2">
    <location>
        <begin position="550"/>
        <end position="803"/>
    </location>
</feature>
<dbReference type="Pfam" id="PF00990">
    <property type="entry name" value="GGDEF"/>
    <property type="match status" value="1"/>
</dbReference>
<comment type="caution">
    <text evidence="4">The sequence shown here is derived from an EMBL/GenBank/DDBJ whole genome shotgun (WGS) entry which is preliminary data.</text>
</comment>